<keyword evidence="2" id="KW-0229">DNA integration</keyword>
<dbReference type="RefSeq" id="WP_184807496.1">
    <property type="nucleotide sequence ID" value="NZ_JACIIZ010000022.1"/>
</dbReference>
<dbReference type="Proteomes" id="UP000539175">
    <property type="component" value="Unassembled WGS sequence"/>
</dbReference>
<sequence length="124" mass="14038">MALSDMKCRNARPGEKLQKFSDSEGLQFWVQPTGARLWRLAYRFGGKQKLLALGTYPLVTLAAAREARDTARKLLLAGIDPSEDKKPRKLLQYGSGDSFHAIAEEYVAKLKQIAQRRFRLRAIC</sequence>
<evidence type="ECO:0000256" key="1">
    <source>
        <dbReference type="ARBA" id="ARBA00008857"/>
    </source>
</evidence>
<dbReference type="InterPro" id="IPR038488">
    <property type="entry name" value="Integrase_DNA-bd_sf"/>
</dbReference>
<keyword evidence="5" id="KW-1185">Reference proteome</keyword>
<evidence type="ECO:0000313" key="5">
    <source>
        <dbReference type="Proteomes" id="UP000539175"/>
    </source>
</evidence>
<comment type="caution">
    <text evidence="4">The sequence shown here is derived from an EMBL/GenBank/DDBJ whole genome shotgun (WGS) entry which is preliminary data.</text>
</comment>
<evidence type="ECO:0000313" key="4">
    <source>
        <dbReference type="EMBL" id="MBB6254972.1"/>
    </source>
</evidence>
<proteinExistence type="inferred from homology"/>
<name>A0A7X0B408_9PROT</name>
<gene>
    <name evidence="4" type="ORF">FHS74_005566</name>
</gene>
<dbReference type="EMBL" id="JACIIZ010000022">
    <property type="protein sequence ID" value="MBB6254972.1"/>
    <property type="molecule type" value="Genomic_DNA"/>
</dbReference>
<accession>A0A7X0B408</accession>
<dbReference type="PANTHER" id="PTHR30629:SF2">
    <property type="entry name" value="PROPHAGE INTEGRASE INTS-RELATED"/>
    <property type="match status" value="1"/>
</dbReference>
<dbReference type="InterPro" id="IPR025166">
    <property type="entry name" value="Integrase_DNA_bind_dom"/>
</dbReference>
<evidence type="ECO:0000259" key="3">
    <source>
        <dbReference type="Pfam" id="PF13356"/>
    </source>
</evidence>
<evidence type="ECO:0000256" key="2">
    <source>
        <dbReference type="ARBA" id="ARBA00022908"/>
    </source>
</evidence>
<dbReference type="Pfam" id="PF13356">
    <property type="entry name" value="Arm-DNA-bind_3"/>
    <property type="match status" value="1"/>
</dbReference>
<organism evidence="4 5">
    <name type="scientific">Nitrospirillum iridis</name>
    <dbReference type="NCBI Taxonomy" id="765888"/>
    <lineage>
        <taxon>Bacteria</taxon>
        <taxon>Pseudomonadati</taxon>
        <taxon>Pseudomonadota</taxon>
        <taxon>Alphaproteobacteria</taxon>
        <taxon>Rhodospirillales</taxon>
        <taxon>Azospirillaceae</taxon>
        <taxon>Nitrospirillum</taxon>
    </lineage>
</organism>
<reference evidence="4 5" key="1">
    <citation type="submission" date="2020-08" db="EMBL/GenBank/DDBJ databases">
        <title>Genomic Encyclopedia of Type Strains, Phase IV (KMG-IV): sequencing the most valuable type-strain genomes for metagenomic binning, comparative biology and taxonomic classification.</title>
        <authorList>
            <person name="Goeker M."/>
        </authorList>
    </citation>
    <scope>NUCLEOTIDE SEQUENCE [LARGE SCALE GENOMIC DNA]</scope>
    <source>
        <strain evidence="4 5">DSM 22198</strain>
    </source>
</reference>
<dbReference type="InterPro" id="IPR050808">
    <property type="entry name" value="Phage_Integrase"/>
</dbReference>
<feature type="domain" description="Integrase DNA-binding" evidence="3">
    <location>
        <begin position="3"/>
        <end position="86"/>
    </location>
</feature>
<protein>
    <recommendedName>
        <fullName evidence="3">Integrase DNA-binding domain-containing protein</fullName>
    </recommendedName>
</protein>
<dbReference type="PANTHER" id="PTHR30629">
    <property type="entry name" value="PROPHAGE INTEGRASE"/>
    <property type="match status" value="1"/>
</dbReference>
<dbReference type="AlphaFoldDB" id="A0A7X0B408"/>
<comment type="similarity">
    <text evidence="1">Belongs to the 'phage' integrase family.</text>
</comment>
<dbReference type="GO" id="GO:0015074">
    <property type="term" value="P:DNA integration"/>
    <property type="evidence" value="ECO:0007669"/>
    <property type="project" value="UniProtKB-KW"/>
</dbReference>
<dbReference type="Gene3D" id="3.30.160.390">
    <property type="entry name" value="Integrase, DNA-binding domain"/>
    <property type="match status" value="1"/>
</dbReference>